<reference evidence="3 4" key="1">
    <citation type="journal article" date="2022" name="G3 (Bethesda)">
        <title>Enemy or ally: a genomic approach to elucidate the lifestyle of Phyllosticta citrichinaensis.</title>
        <authorList>
            <person name="Buijs V.A."/>
            <person name="Groenewald J.Z."/>
            <person name="Haridas S."/>
            <person name="LaButti K.M."/>
            <person name="Lipzen A."/>
            <person name="Martin F.M."/>
            <person name="Barry K."/>
            <person name="Grigoriev I.V."/>
            <person name="Crous P.W."/>
            <person name="Seidl M.F."/>
        </authorList>
    </citation>
    <scope>NUCLEOTIDE SEQUENCE [LARGE SCALE GENOMIC DNA]</scope>
    <source>
        <strain evidence="3 4">CBS 129764</strain>
    </source>
</reference>
<dbReference type="EMBL" id="JBBWUH010000005">
    <property type="protein sequence ID" value="KAK8166323.1"/>
    <property type="molecule type" value="Genomic_DNA"/>
</dbReference>
<feature type="compositionally biased region" description="Polar residues" evidence="1">
    <location>
        <begin position="38"/>
        <end position="48"/>
    </location>
</feature>
<feature type="compositionally biased region" description="Pro residues" evidence="1">
    <location>
        <begin position="59"/>
        <end position="76"/>
    </location>
</feature>
<evidence type="ECO:0000313" key="3">
    <source>
        <dbReference type="EMBL" id="KAK8166323.1"/>
    </source>
</evidence>
<feature type="region of interest" description="Disordered" evidence="1">
    <location>
        <begin position="19"/>
        <end position="178"/>
    </location>
</feature>
<proteinExistence type="predicted"/>
<keyword evidence="4" id="KW-1185">Reference proteome</keyword>
<organism evidence="3 4">
    <name type="scientific">Phyllosticta citrichinensis</name>
    <dbReference type="NCBI Taxonomy" id="1130410"/>
    <lineage>
        <taxon>Eukaryota</taxon>
        <taxon>Fungi</taxon>
        <taxon>Dikarya</taxon>
        <taxon>Ascomycota</taxon>
        <taxon>Pezizomycotina</taxon>
        <taxon>Dothideomycetes</taxon>
        <taxon>Dothideomycetes incertae sedis</taxon>
        <taxon>Botryosphaeriales</taxon>
        <taxon>Phyllostictaceae</taxon>
        <taxon>Phyllosticta</taxon>
    </lineage>
</organism>
<accession>A0ABR1XT01</accession>
<evidence type="ECO:0000313" key="4">
    <source>
        <dbReference type="Proteomes" id="UP001456524"/>
    </source>
</evidence>
<sequence length="193" mass="20929">MLLDGWEVLFLLLVIAAASTSTSSSPSHSPPPQKEASQESTSTHSSTPKIHAPTLTNPPTNPPTNQPTNQPPNPKPPNERSSSSPAPAPTHPHQSSPPALLGRYVDFCPPILPNKSQQRGSAAHASHHKKQHRQRQSQSEKTSHCLPRARSVGSRKSEVGWPRREKASERGSKRRPLASSLCRGVAWRAGWLG</sequence>
<feature type="compositionally biased region" description="Basic and acidic residues" evidence="1">
    <location>
        <begin position="155"/>
        <end position="171"/>
    </location>
</feature>
<comment type="caution">
    <text evidence="3">The sequence shown here is derived from an EMBL/GenBank/DDBJ whole genome shotgun (WGS) entry which is preliminary data.</text>
</comment>
<evidence type="ECO:0000256" key="1">
    <source>
        <dbReference type="SAM" id="MobiDB-lite"/>
    </source>
</evidence>
<feature type="compositionally biased region" description="Low complexity" evidence="1">
    <location>
        <begin position="81"/>
        <end position="99"/>
    </location>
</feature>
<gene>
    <name evidence="3" type="ORF">IWX90DRAFT_209554</name>
</gene>
<feature type="signal peptide" evidence="2">
    <location>
        <begin position="1"/>
        <end position="24"/>
    </location>
</feature>
<feature type="compositionally biased region" description="Basic residues" evidence="1">
    <location>
        <begin position="125"/>
        <end position="135"/>
    </location>
</feature>
<keyword evidence="2" id="KW-0732">Signal</keyword>
<name>A0ABR1XT01_9PEZI</name>
<protein>
    <submittedName>
        <fullName evidence="3">Uncharacterized protein</fullName>
    </submittedName>
</protein>
<evidence type="ECO:0000256" key="2">
    <source>
        <dbReference type="SAM" id="SignalP"/>
    </source>
</evidence>
<dbReference type="Proteomes" id="UP001456524">
    <property type="component" value="Unassembled WGS sequence"/>
</dbReference>
<feature type="chain" id="PRO_5045913744" evidence="2">
    <location>
        <begin position="25"/>
        <end position="193"/>
    </location>
</feature>